<proteinExistence type="predicted"/>
<organism evidence="1 2">
    <name type="scientific">Durusdinium trenchii</name>
    <dbReference type="NCBI Taxonomy" id="1381693"/>
    <lineage>
        <taxon>Eukaryota</taxon>
        <taxon>Sar</taxon>
        <taxon>Alveolata</taxon>
        <taxon>Dinophyceae</taxon>
        <taxon>Suessiales</taxon>
        <taxon>Symbiodiniaceae</taxon>
        <taxon>Durusdinium</taxon>
    </lineage>
</organism>
<comment type="caution">
    <text evidence="1">The sequence shown here is derived from an EMBL/GenBank/DDBJ whole genome shotgun (WGS) entry which is preliminary data.</text>
</comment>
<dbReference type="EMBL" id="CAXAMN010022840">
    <property type="protein sequence ID" value="CAK9073108.1"/>
    <property type="molecule type" value="Genomic_DNA"/>
</dbReference>
<accession>A0ABP0PAP6</accession>
<sequence>MSAGGAALRGRVVEVLPCAVLLEELSGSSARYLALRQGLEELRVGMPVNFQVSWQPGLSEAAGYLRASRVAPATPVPRSASSTARTIEAAEIAETVDAVHCIDGLAASLEEARAKEDGNLMCEVLGNCVDALKVATRVPTRTPSELKLLHLLWRSLNSLELSGPTLLSLRPALDCCAALGAHCAARSIAWHRVEALLRSPSKGGERSTKAVPKRWEAKCNVEGCASQARGRVKDLDLYGPAGPRCCLHGARRCNVFGCSGFARAAAARADRWGPAGRRCPKHCTSWTRWCNVSGCLRFPRGLVDASDALGPAGHRCDRHGCGCRVAGCSNAPWGHGALGRACWLHGGTRCTAQEHMGESCVRPPRRRVAQGDEHGQLVAMGWE</sequence>
<evidence type="ECO:0000313" key="1">
    <source>
        <dbReference type="EMBL" id="CAK9073108.1"/>
    </source>
</evidence>
<evidence type="ECO:0000313" key="2">
    <source>
        <dbReference type="Proteomes" id="UP001642484"/>
    </source>
</evidence>
<reference evidence="1 2" key="1">
    <citation type="submission" date="2024-02" db="EMBL/GenBank/DDBJ databases">
        <authorList>
            <person name="Chen Y."/>
            <person name="Shah S."/>
            <person name="Dougan E. K."/>
            <person name="Thang M."/>
            <person name="Chan C."/>
        </authorList>
    </citation>
    <scope>NUCLEOTIDE SEQUENCE [LARGE SCALE GENOMIC DNA]</scope>
</reference>
<keyword evidence="2" id="KW-1185">Reference proteome</keyword>
<dbReference type="Proteomes" id="UP001642484">
    <property type="component" value="Unassembled WGS sequence"/>
</dbReference>
<gene>
    <name evidence="1" type="ORF">CCMP2556_LOCUS35967</name>
</gene>
<name>A0ABP0PAP6_9DINO</name>
<protein>
    <submittedName>
        <fullName evidence="1">Uncharacterized protein</fullName>
    </submittedName>
</protein>